<dbReference type="Proteomes" id="UP000472271">
    <property type="component" value="Chromosome 15"/>
</dbReference>
<reference evidence="2" key="3">
    <citation type="submission" date="2025-09" db="UniProtKB">
        <authorList>
            <consortium name="Ensembl"/>
        </authorList>
    </citation>
    <scope>IDENTIFICATION</scope>
</reference>
<accession>A0A673ASR8</accession>
<feature type="region of interest" description="Disordered" evidence="1">
    <location>
        <begin position="137"/>
        <end position="168"/>
    </location>
</feature>
<organism evidence="2 3">
    <name type="scientific">Sphaeramia orbicularis</name>
    <name type="common">orbiculate cardinalfish</name>
    <dbReference type="NCBI Taxonomy" id="375764"/>
    <lineage>
        <taxon>Eukaryota</taxon>
        <taxon>Metazoa</taxon>
        <taxon>Chordata</taxon>
        <taxon>Craniata</taxon>
        <taxon>Vertebrata</taxon>
        <taxon>Euteleostomi</taxon>
        <taxon>Actinopterygii</taxon>
        <taxon>Neopterygii</taxon>
        <taxon>Teleostei</taxon>
        <taxon>Neoteleostei</taxon>
        <taxon>Acanthomorphata</taxon>
        <taxon>Gobiaria</taxon>
        <taxon>Kurtiformes</taxon>
        <taxon>Apogonoidei</taxon>
        <taxon>Apogonidae</taxon>
        <taxon>Apogoninae</taxon>
        <taxon>Sphaeramia</taxon>
    </lineage>
</organism>
<dbReference type="Ensembl" id="ENSSORT00005033523.1">
    <property type="protein sequence ID" value="ENSSORP00005032626.1"/>
    <property type="gene ID" value="ENSSORG00005015293.1"/>
</dbReference>
<proteinExistence type="predicted"/>
<gene>
    <name evidence="2" type="primary">LOC115434345</name>
</gene>
<feature type="compositionally biased region" description="Pro residues" evidence="1">
    <location>
        <begin position="140"/>
        <end position="153"/>
    </location>
</feature>
<reference evidence="2" key="2">
    <citation type="submission" date="2025-08" db="UniProtKB">
        <authorList>
            <consortium name="Ensembl"/>
        </authorList>
    </citation>
    <scope>IDENTIFICATION</scope>
</reference>
<reference evidence="2" key="1">
    <citation type="submission" date="2019-06" db="EMBL/GenBank/DDBJ databases">
        <authorList>
            <consortium name="Wellcome Sanger Institute Data Sharing"/>
        </authorList>
    </citation>
    <scope>NUCLEOTIDE SEQUENCE [LARGE SCALE GENOMIC DNA]</scope>
</reference>
<dbReference type="AlphaFoldDB" id="A0A673ASR8"/>
<name>A0A673ASR8_9TELE</name>
<protein>
    <submittedName>
        <fullName evidence="2">SEC23 interacting protein</fullName>
    </submittedName>
</protein>
<evidence type="ECO:0000313" key="3">
    <source>
        <dbReference type="Proteomes" id="UP000472271"/>
    </source>
</evidence>
<sequence>MADRKNNNVPNTSSNLLFSAAPEFNFSLPFMPVSQATGPALLSGEDSNDVGEEDSFLGQTSGNGPAASTFNYFSSPVTSSDPFASIGQSPCPPPALSAAPPSMGPVSVPSSVSMAPPPSAHMQAPAFGGAVYQSPMGRQTPPPNTMTPPPPQMQPQSHNRIDTPPPAAEPVRTYRLRKSCRRTIHLHRFRTRTARHRRRSRCQDQHSQSLLLHRCRRLLLLLLHLQPPAPSSPPVP</sequence>
<feature type="region of interest" description="Disordered" evidence="1">
    <location>
        <begin position="43"/>
        <end position="63"/>
    </location>
</feature>
<feature type="compositionally biased region" description="Acidic residues" evidence="1">
    <location>
        <begin position="46"/>
        <end position="55"/>
    </location>
</feature>
<evidence type="ECO:0000313" key="2">
    <source>
        <dbReference type="Ensembl" id="ENSSORP00005032626.1"/>
    </source>
</evidence>
<evidence type="ECO:0000256" key="1">
    <source>
        <dbReference type="SAM" id="MobiDB-lite"/>
    </source>
</evidence>
<keyword evidence="3" id="KW-1185">Reference proteome</keyword>